<evidence type="ECO:0000256" key="3">
    <source>
        <dbReference type="SAM" id="SignalP"/>
    </source>
</evidence>
<dbReference type="Proteomes" id="UP000076079">
    <property type="component" value="Chromosome"/>
</dbReference>
<dbReference type="Pfam" id="PF02321">
    <property type="entry name" value="OEP"/>
    <property type="match status" value="2"/>
</dbReference>
<evidence type="ECO:0000256" key="1">
    <source>
        <dbReference type="ARBA" id="ARBA00007613"/>
    </source>
</evidence>
<dbReference type="Gene3D" id="1.20.1600.10">
    <property type="entry name" value="Outer membrane efflux proteins (OEP)"/>
    <property type="match status" value="1"/>
</dbReference>
<dbReference type="InterPro" id="IPR010131">
    <property type="entry name" value="MdtP/NodT-like"/>
</dbReference>
<dbReference type="STRING" id="1855912.LuPra_04038"/>
<evidence type="ECO:0000313" key="4">
    <source>
        <dbReference type="EMBL" id="AMY10797.1"/>
    </source>
</evidence>
<name>A0A143PQ07_LUTPR</name>
<keyword evidence="3" id="KW-0732">Signal</keyword>
<keyword evidence="4" id="KW-0449">Lipoprotein</keyword>
<feature type="signal peptide" evidence="3">
    <location>
        <begin position="1"/>
        <end position="22"/>
    </location>
</feature>
<feature type="chain" id="PRO_5007511790" evidence="3">
    <location>
        <begin position="23"/>
        <end position="441"/>
    </location>
</feature>
<feature type="coiled-coil region" evidence="2">
    <location>
        <begin position="335"/>
        <end position="364"/>
    </location>
</feature>
<proteinExistence type="inferred from homology"/>
<evidence type="ECO:0000313" key="5">
    <source>
        <dbReference type="Proteomes" id="UP000076079"/>
    </source>
</evidence>
<reference evidence="5" key="2">
    <citation type="submission" date="2016-04" db="EMBL/GenBank/DDBJ databases">
        <title>First Complete Genome Sequence of a Subdivision 6 Acidobacterium.</title>
        <authorList>
            <person name="Huang S."/>
            <person name="Vieira S."/>
            <person name="Bunk B."/>
            <person name="Riedel T."/>
            <person name="Sproeer C."/>
            <person name="Overmann J."/>
        </authorList>
    </citation>
    <scope>NUCLEOTIDE SEQUENCE [LARGE SCALE GENOMIC DNA]</scope>
    <source>
        <strain evidence="5">DSM 100886 HEG_-6_39</strain>
    </source>
</reference>
<dbReference type="GO" id="GO:0015562">
    <property type="term" value="F:efflux transmembrane transporter activity"/>
    <property type="evidence" value="ECO:0007669"/>
    <property type="project" value="InterPro"/>
</dbReference>
<organism evidence="4 5">
    <name type="scientific">Luteitalea pratensis</name>
    <dbReference type="NCBI Taxonomy" id="1855912"/>
    <lineage>
        <taxon>Bacteria</taxon>
        <taxon>Pseudomonadati</taxon>
        <taxon>Acidobacteriota</taxon>
        <taxon>Vicinamibacteria</taxon>
        <taxon>Vicinamibacterales</taxon>
        <taxon>Vicinamibacteraceae</taxon>
        <taxon>Luteitalea</taxon>
    </lineage>
</organism>
<sequence length="441" mass="48067" precursor="true">MIRVIALTVLVVLTPAWVPALAQSTGTIPIKASDLLDESEGLALADAMTRAVEGEPELRAARYEVEVSRAVTKQAELRPNPSISVERREEPSGTDNLTAFAVDWPLDLFRRDARVSVATLDADTAARTYDDRIRRLLGEVRDAYGAAAAAVREIVVLDELIAAGTRQLEVLSARVTQGASPPLDRNVLAVDVRRLEADRMLQAGRAVVLMMRLKRLIGLAPEAPLRLRHTIESLVLQDTAVVPTALPEAGVVDRRPDLRAAETRVAASAARVEQAQHEGRVDAGVFGSYMRMNSGFPQQGIGPGATLERVQGVFHYVSAGLRVSLPLFNRNQGALEAAEAQHTAEEAKRDAVRLEAQTELAAARAGDAAAQSARIHVREARVQAAENLAVIQQAYDLGRLRISDVLVEQRRFLELEREYTEALRLAYEARTALRLATGDVR</sequence>
<accession>A0A143PQ07</accession>
<keyword evidence="5" id="KW-1185">Reference proteome</keyword>
<dbReference type="SUPFAM" id="SSF56954">
    <property type="entry name" value="Outer membrane efflux proteins (OEP)"/>
    <property type="match status" value="1"/>
</dbReference>
<protein>
    <submittedName>
        <fullName evidence="4">Efflux transporter, outer membrane factor (OMF) lipoprotein, NodT family</fullName>
    </submittedName>
</protein>
<dbReference type="PANTHER" id="PTHR30203:SF24">
    <property type="entry name" value="BLR4935 PROTEIN"/>
    <property type="match status" value="1"/>
</dbReference>
<dbReference type="InterPro" id="IPR003423">
    <property type="entry name" value="OMP_efflux"/>
</dbReference>
<dbReference type="EMBL" id="CP015136">
    <property type="protein sequence ID" value="AMY10797.1"/>
    <property type="molecule type" value="Genomic_DNA"/>
</dbReference>
<comment type="similarity">
    <text evidence="1">Belongs to the outer membrane factor (OMF) (TC 1.B.17) family.</text>
</comment>
<dbReference type="RefSeq" id="WP_110172399.1">
    <property type="nucleotide sequence ID" value="NZ_CP015136.1"/>
</dbReference>
<gene>
    <name evidence="4" type="ORF">LuPra_04038</name>
</gene>
<keyword evidence="2" id="KW-0175">Coiled coil</keyword>
<dbReference type="AlphaFoldDB" id="A0A143PQ07"/>
<evidence type="ECO:0000256" key="2">
    <source>
        <dbReference type="SAM" id="Coils"/>
    </source>
</evidence>
<dbReference type="OrthoDB" id="104493at2"/>
<reference evidence="4 5" key="1">
    <citation type="journal article" date="2016" name="Genome Announc.">
        <title>First Complete Genome Sequence of a Subdivision 6 Acidobacterium Strain.</title>
        <authorList>
            <person name="Huang S."/>
            <person name="Vieira S."/>
            <person name="Bunk B."/>
            <person name="Riedel T."/>
            <person name="Sproer C."/>
            <person name="Overmann J."/>
        </authorList>
    </citation>
    <scope>NUCLEOTIDE SEQUENCE [LARGE SCALE GENOMIC DNA]</scope>
    <source>
        <strain evidence="5">DSM 100886 HEG_-6_39</strain>
    </source>
</reference>
<dbReference type="KEGG" id="abac:LuPra_04038"/>
<dbReference type="PANTHER" id="PTHR30203">
    <property type="entry name" value="OUTER MEMBRANE CATION EFFLUX PROTEIN"/>
    <property type="match status" value="1"/>
</dbReference>